<accession>A0A673TDV0</accession>
<evidence type="ECO:0000313" key="4">
    <source>
        <dbReference type="Proteomes" id="UP000472268"/>
    </source>
</evidence>
<feature type="region of interest" description="Disordered" evidence="1">
    <location>
        <begin position="264"/>
        <end position="325"/>
    </location>
</feature>
<reference evidence="3 4" key="1">
    <citation type="submission" date="2019-05" db="EMBL/GenBank/DDBJ databases">
        <title>A Chromosome-scale Meerkat (S. suricatta) Genome Assembly.</title>
        <authorList>
            <person name="Dudchenko O."/>
            <person name="Lieberman Aiden E."/>
            <person name="Tung J."/>
            <person name="Barreiro L.B."/>
            <person name="Clutton-Brock T.H."/>
        </authorList>
    </citation>
    <scope>NUCLEOTIDE SEQUENCE [LARGE SCALE GENOMIC DNA]</scope>
</reference>
<feature type="compositionally biased region" description="Basic and acidic residues" evidence="1">
    <location>
        <begin position="220"/>
        <end position="230"/>
    </location>
</feature>
<proteinExistence type="predicted"/>
<name>A0A673TDV0_SURSU</name>
<dbReference type="GO" id="GO:0031763">
    <property type="term" value="F:galanin receptor binding"/>
    <property type="evidence" value="ECO:0007669"/>
    <property type="project" value="TreeGrafter"/>
</dbReference>
<dbReference type="PANTHER" id="PTHR16839:SF1">
    <property type="entry name" value="GALANIN PEPTIDES"/>
    <property type="match status" value="1"/>
</dbReference>
<dbReference type="GO" id="GO:0007218">
    <property type="term" value="P:neuropeptide signaling pathway"/>
    <property type="evidence" value="ECO:0007669"/>
    <property type="project" value="TreeGrafter"/>
</dbReference>
<dbReference type="GO" id="GO:0005615">
    <property type="term" value="C:extracellular space"/>
    <property type="evidence" value="ECO:0007669"/>
    <property type="project" value="TreeGrafter"/>
</dbReference>
<keyword evidence="4" id="KW-1185">Reference proteome</keyword>
<feature type="region of interest" description="Disordered" evidence="1">
    <location>
        <begin position="136"/>
        <end position="190"/>
    </location>
</feature>
<dbReference type="AlphaFoldDB" id="A0A673TDV0"/>
<dbReference type="PANTHER" id="PTHR16839">
    <property type="entry name" value="GALANIN"/>
    <property type="match status" value="1"/>
</dbReference>
<sequence length="325" mass="35239">MCHWLQPPQPPLLWMCAQAPFLLEVSPSVPSSPAPQTWIGLPQVPALEGRPSPRALFWVLSRVPARRPPQVTKHTPSWALKPSFCRVSGSPGREPPDDPGTVETCSPRALLQTCPFARGPSPAHCRHQDPSWHPALWDRGPGANSSARRALAPDPPREHRRPAAPRLGDTSRNTGRRLSGGVSAEGAVVSGQRPVQVPTWSWHYAVDNHRPFQEKPGLTGKRELPPEDAARPGSFARPMSEDAVVRTIIEFLTFLRLKGRDEPQAPAASLGRVRGVGPGGKSRCPLHREATEDTRETPAPAQRASALSDAAPPAPLCPAGRDLHL</sequence>
<dbReference type="Ensembl" id="ENSSSUT00005008858.1">
    <property type="protein sequence ID" value="ENSSSUP00005007675.1"/>
    <property type="gene ID" value="ENSSSUG00005004988.1"/>
</dbReference>
<feature type="domain" description="Galanin message associated peptide (GMAP)" evidence="2">
    <location>
        <begin position="220"/>
        <end position="258"/>
    </location>
</feature>
<dbReference type="InterPro" id="IPR013068">
    <property type="entry name" value="GMAP"/>
</dbReference>
<dbReference type="InterPro" id="IPR008175">
    <property type="entry name" value="Galanin_pre"/>
</dbReference>
<feature type="compositionally biased region" description="Basic and acidic residues" evidence="1">
    <location>
        <begin position="286"/>
        <end position="296"/>
    </location>
</feature>
<evidence type="ECO:0000259" key="2">
    <source>
        <dbReference type="Pfam" id="PF06540"/>
    </source>
</evidence>
<organism evidence="3 4">
    <name type="scientific">Suricata suricatta</name>
    <name type="common">Meerkat</name>
    <dbReference type="NCBI Taxonomy" id="37032"/>
    <lineage>
        <taxon>Eukaryota</taxon>
        <taxon>Metazoa</taxon>
        <taxon>Chordata</taxon>
        <taxon>Craniata</taxon>
        <taxon>Vertebrata</taxon>
        <taxon>Euteleostomi</taxon>
        <taxon>Mammalia</taxon>
        <taxon>Eutheria</taxon>
        <taxon>Laurasiatheria</taxon>
        <taxon>Carnivora</taxon>
        <taxon>Feliformia</taxon>
        <taxon>Herpestidae</taxon>
        <taxon>Suricata</taxon>
    </lineage>
</organism>
<dbReference type="GO" id="GO:0005184">
    <property type="term" value="F:neuropeptide hormone activity"/>
    <property type="evidence" value="ECO:0007669"/>
    <property type="project" value="TreeGrafter"/>
</dbReference>
<feature type="region of interest" description="Disordered" evidence="1">
    <location>
        <begin position="211"/>
        <end position="238"/>
    </location>
</feature>
<evidence type="ECO:0000256" key="1">
    <source>
        <dbReference type="SAM" id="MobiDB-lite"/>
    </source>
</evidence>
<dbReference type="Proteomes" id="UP000472268">
    <property type="component" value="Chromosome 11"/>
</dbReference>
<reference evidence="3" key="3">
    <citation type="submission" date="2025-09" db="UniProtKB">
        <authorList>
            <consortium name="Ensembl"/>
        </authorList>
    </citation>
    <scope>IDENTIFICATION</scope>
</reference>
<feature type="compositionally biased region" description="Low complexity" evidence="1">
    <location>
        <begin position="179"/>
        <end position="190"/>
    </location>
</feature>
<dbReference type="SMART" id="SM00071">
    <property type="entry name" value="Galanin"/>
    <property type="match status" value="1"/>
</dbReference>
<evidence type="ECO:0000313" key="3">
    <source>
        <dbReference type="Ensembl" id="ENSSSUP00005007675.1"/>
    </source>
</evidence>
<reference evidence="3" key="2">
    <citation type="submission" date="2025-08" db="UniProtKB">
        <authorList>
            <consortium name="Ensembl"/>
        </authorList>
    </citation>
    <scope>IDENTIFICATION</scope>
</reference>
<dbReference type="GO" id="GO:0030141">
    <property type="term" value="C:secretory granule"/>
    <property type="evidence" value="ECO:0007669"/>
    <property type="project" value="TreeGrafter"/>
</dbReference>
<dbReference type="Pfam" id="PF06540">
    <property type="entry name" value="GMAP"/>
    <property type="match status" value="1"/>
</dbReference>
<protein>
    <recommendedName>
        <fullName evidence="2">Galanin message associated peptide (GMAP) domain-containing protein</fullName>
    </recommendedName>
</protein>